<gene>
    <name evidence="2" type="ORF">O181_044836</name>
</gene>
<dbReference type="AlphaFoldDB" id="A0A9Q3HH78"/>
<evidence type="ECO:0000313" key="2">
    <source>
        <dbReference type="EMBL" id="MBW0505121.1"/>
    </source>
</evidence>
<evidence type="ECO:0000313" key="3">
    <source>
        <dbReference type="Proteomes" id="UP000765509"/>
    </source>
</evidence>
<organism evidence="2 3">
    <name type="scientific">Austropuccinia psidii MF-1</name>
    <dbReference type="NCBI Taxonomy" id="1389203"/>
    <lineage>
        <taxon>Eukaryota</taxon>
        <taxon>Fungi</taxon>
        <taxon>Dikarya</taxon>
        <taxon>Basidiomycota</taxon>
        <taxon>Pucciniomycotina</taxon>
        <taxon>Pucciniomycetes</taxon>
        <taxon>Pucciniales</taxon>
        <taxon>Sphaerophragmiaceae</taxon>
        <taxon>Austropuccinia</taxon>
    </lineage>
</organism>
<comment type="caution">
    <text evidence="2">The sequence shown here is derived from an EMBL/GenBank/DDBJ whole genome shotgun (WGS) entry which is preliminary data.</text>
</comment>
<feature type="compositionally biased region" description="Polar residues" evidence="1">
    <location>
        <begin position="40"/>
        <end position="60"/>
    </location>
</feature>
<name>A0A9Q3HH78_9BASI</name>
<proteinExistence type="predicted"/>
<sequence>MPPSPTLAQLFTSDSPVQNAPQQPLNSSGLSQGVERLHLTPSQSGSVISWTTTQASSGNPTEGAKKTKRAKKKTNCDSNPNFTERDFANICTYIEDGVNYNPSFGKNTKTSIG</sequence>
<feature type="compositionally biased region" description="Polar residues" evidence="1">
    <location>
        <begin position="11"/>
        <end position="31"/>
    </location>
</feature>
<accession>A0A9Q3HH78</accession>
<protein>
    <submittedName>
        <fullName evidence="2">Uncharacterized protein</fullName>
    </submittedName>
</protein>
<evidence type="ECO:0000256" key="1">
    <source>
        <dbReference type="SAM" id="MobiDB-lite"/>
    </source>
</evidence>
<feature type="region of interest" description="Disordered" evidence="1">
    <location>
        <begin position="11"/>
        <end position="81"/>
    </location>
</feature>
<dbReference type="EMBL" id="AVOT02018320">
    <property type="protein sequence ID" value="MBW0505121.1"/>
    <property type="molecule type" value="Genomic_DNA"/>
</dbReference>
<dbReference type="Proteomes" id="UP000765509">
    <property type="component" value="Unassembled WGS sequence"/>
</dbReference>
<reference evidence="2" key="1">
    <citation type="submission" date="2021-03" db="EMBL/GenBank/DDBJ databases">
        <title>Draft genome sequence of rust myrtle Austropuccinia psidii MF-1, a brazilian biotype.</title>
        <authorList>
            <person name="Quecine M.C."/>
            <person name="Pachon D.M.R."/>
            <person name="Bonatelli M.L."/>
            <person name="Correr F.H."/>
            <person name="Franceschini L.M."/>
            <person name="Leite T.F."/>
            <person name="Margarido G.R.A."/>
            <person name="Almeida C.A."/>
            <person name="Ferrarezi J.A."/>
            <person name="Labate C.A."/>
        </authorList>
    </citation>
    <scope>NUCLEOTIDE SEQUENCE</scope>
    <source>
        <strain evidence="2">MF-1</strain>
    </source>
</reference>
<keyword evidence="3" id="KW-1185">Reference proteome</keyword>